<protein>
    <recommendedName>
        <fullName evidence="2">DUF3854 domain-containing protein</fullName>
    </recommendedName>
</protein>
<dbReference type="Proteomes" id="UP001500456">
    <property type="component" value="Unassembled WGS sequence"/>
</dbReference>
<dbReference type="Pfam" id="PF13481">
    <property type="entry name" value="AAA_25"/>
    <property type="match status" value="1"/>
</dbReference>
<feature type="domain" description="DUF3854" evidence="2">
    <location>
        <begin position="122"/>
        <end position="240"/>
    </location>
</feature>
<dbReference type="InterPro" id="IPR024385">
    <property type="entry name" value="DUF3854"/>
</dbReference>
<dbReference type="Gene3D" id="3.40.50.300">
    <property type="entry name" value="P-loop containing nucleotide triphosphate hydrolases"/>
    <property type="match status" value="1"/>
</dbReference>
<dbReference type="SUPFAM" id="SSF52540">
    <property type="entry name" value="P-loop containing nucleoside triphosphate hydrolases"/>
    <property type="match status" value="1"/>
</dbReference>
<organism evidence="3 4">
    <name type="scientific">Streptomyces plumbiresistens</name>
    <dbReference type="NCBI Taxonomy" id="511811"/>
    <lineage>
        <taxon>Bacteria</taxon>
        <taxon>Bacillati</taxon>
        <taxon>Actinomycetota</taxon>
        <taxon>Actinomycetes</taxon>
        <taxon>Kitasatosporales</taxon>
        <taxon>Streptomycetaceae</taxon>
        <taxon>Streptomyces</taxon>
    </lineage>
</organism>
<evidence type="ECO:0000313" key="3">
    <source>
        <dbReference type="EMBL" id="GAA4016148.1"/>
    </source>
</evidence>
<dbReference type="EMBL" id="BAAAZX010000024">
    <property type="protein sequence ID" value="GAA4016148.1"/>
    <property type="molecule type" value="Genomic_DNA"/>
</dbReference>
<proteinExistence type="predicted"/>
<evidence type="ECO:0000313" key="4">
    <source>
        <dbReference type="Proteomes" id="UP001500456"/>
    </source>
</evidence>
<evidence type="ECO:0000259" key="2">
    <source>
        <dbReference type="Pfam" id="PF12965"/>
    </source>
</evidence>
<sequence length="577" mass="63313">MSTKETPRGLKPGGPEGDAATNRSAIELTRMGAEITSTGSGNSALYEKIDPEHVARHLKAISPEVAKHTVQTMGGLLHFAYYRPDGSSFLVKRMPDDYDGPKYLCADDERGLTVHPLVRDRLNDPDVPLVVVEGTKQHLAAVTALKDSPVCLVGLNGIRGWQFKPDGKGTPSKPLPDWRYIPLVGRKVYVVPDGDYDTKPGVRDGADDLMAWLTLQGAEVARVAVPLAPGEDSTGLDDHLEQVPPAERTAALQQLMEEADDEADDFFLDREALRNLPPVEPLIEGMLNQASICWLSGKFGTYKTFVSLAWACSVATGRTWEGHKVHRQGPVVYVAAEGQRGLNSRLQAWEGAMNGGREVTGLIVTPKGLDPRSSKDMARLTRKVKRSGAVMVVFDTLHRCAPGMEENSNKELGEAFGALQRLKDETGVCVLVLHHTGYEGKHARGASSQEDDADDAYVIKFGGDPEDRSPTNPRILVRRKSKEGEAGEELRLKLKEAEWFEGDGAYVTVEPPEESFLAVPRESKLGQLIRLMDENELPLNAGRDRAKAWLHDRGVEFRAHNDTWGEALKVRKGRAEG</sequence>
<feature type="region of interest" description="Disordered" evidence="1">
    <location>
        <begin position="1"/>
        <end position="21"/>
    </location>
</feature>
<dbReference type="Pfam" id="PF12965">
    <property type="entry name" value="DUF3854"/>
    <property type="match status" value="1"/>
</dbReference>
<gene>
    <name evidence="3" type="ORF">GCM10022232_69110</name>
</gene>
<evidence type="ECO:0000256" key="1">
    <source>
        <dbReference type="SAM" id="MobiDB-lite"/>
    </source>
</evidence>
<comment type="caution">
    <text evidence="3">The sequence shown here is derived from an EMBL/GenBank/DDBJ whole genome shotgun (WGS) entry which is preliminary data.</text>
</comment>
<name>A0ABP7ST84_9ACTN</name>
<dbReference type="InterPro" id="IPR027417">
    <property type="entry name" value="P-loop_NTPase"/>
</dbReference>
<reference evidence="4" key="1">
    <citation type="journal article" date="2019" name="Int. J. Syst. Evol. Microbiol.">
        <title>The Global Catalogue of Microorganisms (GCM) 10K type strain sequencing project: providing services to taxonomists for standard genome sequencing and annotation.</title>
        <authorList>
            <consortium name="The Broad Institute Genomics Platform"/>
            <consortium name="The Broad Institute Genome Sequencing Center for Infectious Disease"/>
            <person name="Wu L."/>
            <person name="Ma J."/>
        </authorList>
    </citation>
    <scope>NUCLEOTIDE SEQUENCE [LARGE SCALE GENOMIC DNA]</scope>
    <source>
        <strain evidence="4">JCM 16924</strain>
    </source>
</reference>
<keyword evidence="4" id="KW-1185">Reference proteome</keyword>
<accession>A0ABP7ST84</accession>